<dbReference type="Proteomes" id="UP000038010">
    <property type="component" value="Unassembled WGS sequence"/>
</dbReference>
<dbReference type="PANTHER" id="PTHR13947">
    <property type="entry name" value="GNAT FAMILY N-ACETYLTRANSFERASE"/>
    <property type="match status" value="1"/>
</dbReference>
<dbReference type="InterPro" id="IPR050769">
    <property type="entry name" value="NAT_camello-type"/>
</dbReference>
<organism evidence="4 5">
    <name type="scientific">Cyphellophora attinorum</name>
    <dbReference type="NCBI Taxonomy" id="1664694"/>
    <lineage>
        <taxon>Eukaryota</taxon>
        <taxon>Fungi</taxon>
        <taxon>Dikarya</taxon>
        <taxon>Ascomycota</taxon>
        <taxon>Pezizomycotina</taxon>
        <taxon>Eurotiomycetes</taxon>
        <taxon>Chaetothyriomycetidae</taxon>
        <taxon>Chaetothyriales</taxon>
        <taxon>Cyphellophoraceae</taxon>
        <taxon>Cyphellophora</taxon>
    </lineage>
</organism>
<evidence type="ECO:0000259" key="3">
    <source>
        <dbReference type="PROSITE" id="PS51186"/>
    </source>
</evidence>
<reference evidence="4 5" key="1">
    <citation type="submission" date="2015-06" db="EMBL/GenBank/DDBJ databases">
        <title>Draft genome of the ant-associated black yeast Phialophora attae CBS 131958.</title>
        <authorList>
            <person name="Moreno L.F."/>
            <person name="Stielow B.J."/>
            <person name="de Hoog S."/>
            <person name="Vicente V.A."/>
            <person name="Weiss V.A."/>
            <person name="de Vries M."/>
            <person name="Cruz L.M."/>
            <person name="Souza E.M."/>
        </authorList>
    </citation>
    <scope>NUCLEOTIDE SEQUENCE [LARGE SCALE GENOMIC DNA]</scope>
    <source>
        <strain evidence="4 5">CBS 131958</strain>
    </source>
</reference>
<evidence type="ECO:0000313" key="4">
    <source>
        <dbReference type="EMBL" id="KPI36665.1"/>
    </source>
</evidence>
<evidence type="ECO:0000256" key="1">
    <source>
        <dbReference type="ARBA" id="ARBA00022679"/>
    </source>
</evidence>
<dbReference type="GeneID" id="28730661"/>
<dbReference type="PANTHER" id="PTHR13947:SF37">
    <property type="entry name" value="LD18367P"/>
    <property type="match status" value="1"/>
</dbReference>
<dbReference type="STRING" id="1664694.A0A0N1NWE7"/>
<dbReference type="VEuPathDB" id="FungiDB:AB675_10040"/>
<protein>
    <recommendedName>
        <fullName evidence="3">N-acetyltransferase domain-containing protein</fullName>
    </recommendedName>
</protein>
<dbReference type="InterPro" id="IPR000182">
    <property type="entry name" value="GNAT_dom"/>
</dbReference>
<dbReference type="EMBL" id="LFJN01000029">
    <property type="protein sequence ID" value="KPI36665.1"/>
    <property type="molecule type" value="Genomic_DNA"/>
</dbReference>
<evidence type="ECO:0000313" key="5">
    <source>
        <dbReference type="Proteomes" id="UP000038010"/>
    </source>
</evidence>
<dbReference type="AlphaFoldDB" id="A0A0N1NWE7"/>
<comment type="caution">
    <text evidence="4">The sequence shown here is derived from an EMBL/GenBank/DDBJ whole genome shotgun (WGS) entry which is preliminary data.</text>
</comment>
<feature type="compositionally biased region" description="Acidic residues" evidence="2">
    <location>
        <begin position="227"/>
        <end position="245"/>
    </location>
</feature>
<dbReference type="GO" id="GO:0008080">
    <property type="term" value="F:N-acetyltransferase activity"/>
    <property type="evidence" value="ECO:0007669"/>
    <property type="project" value="InterPro"/>
</dbReference>
<dbReference type="PROSITE" id="PS51186">
    <property type="entry name" value="GNAT"/>
    <property type="match status" value="1"/>
</dbReference>
<feature type="compositionally biased region" description="Basic residues" evidence="2">
    <location>
        <begin position="249"/>
        <end position="262"/>
    </location>
</feature>
<dbReference type="InterPro" id="IPR016181">
    <property type="entry name" value="Acyl_CoA_acyltransferase"/>
</dbReference>
<dbReference type="OrthoDB" id="9975416at2759"/>
<dbReference type="CDD" id="cd04301">
    <property type="entry name" value="NAT_SF"/>
    <property type="match status" value="1"/>
</dbReference>
<feature type="region of interest" description="Disordered" evidence="2">
    <location>
        <begin position="42"/>
        <end position="66"/>
    </location>
</feature>
<dbReference type="Pfam" id="PF00583">
    <property type="entry name" value="Acetyltransf_1"/>
    <property type="match status" value="1"/>
</dbReference>
<sequence>MATSLPATLPEVIRPYHGRINNEAAESILQLGSDAWARLQRTSTATSTSESGGTATEPSSVSSQSSIEIDADIAKATAAAPCKTQQAFSIQPGHVSHADQICNIGRSVFAATFGFSIPPADLAQYLVDSYSLEAIQADFADPNRHFLVAVKSSKSSDRPEVQEVLGFVEIAYHTTEPCLSNLPQESLVELQRLYISSEHQSLGVGRALIAAAQELARSLAARKQPSEDPEDYDEEEADADDDGEESASRRLRQRKLRKTRTHASKKTDPVINMWLGVWEGNFVAQGVYEKAGFERVGDHEFRMGRCVQIDWIMVKQL</sequence>
<accession>A0A0N1NWE7</accession>
<dbReference type="RefSeq" id="XP_017996628.1">
    <property type="nucleotide sequence ID" value="XM_018138781.1"/>
</dbReference>
<dbReference type="SUPFAM" id="SSF55729">
    <property type="entry name" value="Acyl-CoA N-acyltransferases (Nat)"/>
    <property type="match status" value="1"/>
</dbReference>
<keyword evidence="5" id="KW-1185">Reference proteome</keyword>
<evidence type="ECO:0000256" key="2">
    <source>
        <dbReference type="SAM" id="MobiDB-lite"/>
    </source>
</evidence>
<proteinExistence type="predicted"/>
<feature type="region of interest" description="Disordered" evidence="2">
    <location>
        <begin position="220"/>
        <end position="262"/>
    </location>
</feature>
<name>A0A0N1NWE7_9EURO</name>
<feature type="domain" description="N-acetyltransferase" evidence="3">
    <location>
        <begin position="88"/>
        <end position="317"/>
    </location>
</feature>
<dbReference type="Gene3D" id="3.40.630.30">
    <property type="match status" value="1"/>
</dbReference>
<gene>
    <name evidence="4" type="ORF">AB675_10040</name>
</gene>
<keyword evidence="1" id="KW-0808">Transferase</keyword>